<protein>
    <submittedName>
        <fullName evidence="1">Uncharacterized protein</fullName>
    </submittedName>
</protein>
<reference evidence="2" key="1">
    <citation type="journal article" date="2023" name="G3 (Bethesda)">
        <title>Genome assembly and association tests identify interacting loci associated with vigor, precocity, and sex in interspecific pistachio rootstocks.</title>
        <authorList>
            <person name="Palmer W."/>
            <person name="Jacygrad E."/>
            <person name="Sagayaradj S."/>
            <person name="Cavanaugh K."/>
            <person name="Han R."/>
            <person name="Bertier L."/>
            <person name="Beede B."/>
            <person name="Kafkas S."/>
            <person name="Golino D."/>
            <person name="Preece J."/>
            <person name="Michelmore R."/>
        </authorList>
    </citation>
    <scope>NUCLEOTIDE SEQUENCE [LARGE SCALE GENOMIC DNA]</scope>
</reference>
<name>A0ACC1AK27_9ROSI</name>
<gene>
    <name evidence="1" type="ORF">Patl1_07988</name>
</gene>
<proteinExistence type="predicted"/>
<keyword evidence="2" id="KW-1185">Reference proteome</keyword>
<dbReference type="EMBL" id="CM047906">
    <property type="protein sequence ID" value="KAJ0087037.1"/>
    <property type="molecule type" value="Genomic_DNA"/>
</dbReference>
<evidence type="ECO:0000313" key="1">
    <source>
        <dbReference type="EMBL" id="KAJ0087037.1"/>
    </source>
</evidence>
<sequence length="427" mass="44878">MAKKRKSQEEEPNHEPKTLKSSSSSDEESESEEADEVEEQKESPSSSSSSSSSEEEESEGEEDVDDDDDEEEEEEDDDDDDDEHSKLENKPLNLTLQLPPKSSPPADSDPVHRKIFVHGLGWDATNETLMAALKPFGPIEECNVVTDKTTGRSKGYGFVLFKTRAAARKALKEPQKKIGNRMAACQLASTGPVQNQNQPGSEVSARKLYVANVGPQISPEKLSAFFTKFGEIEDGPLGFDKMTGKFRGFAIIVYKTLEGIKKALEEPVKIFDGAKLLCSIAVEGRSAKNNNNASSGPTPVATGVNAAIMPGLTVGFNPGAVLLGQNPAALGVLNPVLGVGAGAFAGGVTQPLNNVGNAAATMGLNPGFGVQQGINGMNPSMMGGYGSQATFQGLGAFQNSQVGQPSASAIGTAAARSQTGNAPFVGR</sequence>
<evidence type="ECO:0000313" key="2">
    <source>
        <dbReference type="Proteomes" id="UP001164250"/>
    </source>
</evidence>
<dbReference type="Proteomes" id="UP001164250">
    <property type="component" value="Chromosome 10"/>
</dbReference>
<comment type="caution">
    <text evidence="1">The sequence shown here is derived from an EMBL/GenBank/DDBJ whole genome shotgun (WGS) entry which is preliminary data.</text>
</comment>
<accession>A0ACC1AK27</accession>
<organism evidence="1 2">
    <name type="scientific">Pistacia atlantica</name>
    <dbReference type="NCBI Taxonomy" id="434234"/>
    <lineage>
        <taxon>Eukaryota</taxon>
        <taxon>Viridiplantae</taxon>
        <taxon>Streptophyta</taxon>
        <taxon>Embryophyta</taxon>
        <taxon>Tracheophyta</taxon>
        <taxon>Spermatophyta</taxon>
        <taxon>Magnoliopsida</taxon>
        <taxon>eudicotyledons</taxon>
        <taxon>Gunneridae</taxon>
        <taxon>Pentapetalae</taxon>
        <taxon>rosids</taxon>
        <taxon>malvids</taxon>
        <taxon>Sapindales</taxon>
        <taxon>Anacardiaceae</taxon>
        <taxon>Pistacia</taxon>
    </lineage>
</organism>